<organism evidence="1 2">
    <name type="scientific">Pseudoalteromonas tunicata D2</name>
    <dbReference type="NCBI Taxonomy" id="87626"/>
    <lineage>
        <taxon>Bacteria</taxon>
        <taxon>Pseudomonadati</taxon>
        <taxon>Pseudomonadota</taxon>
        <taxon>Gammaproteobacteria</taxon>
        <taxon>Alteromonadales</taxon>
        <taxon>Pseudoalteromonadaceae</taxon>
        <taxon>Pseudoalteromonas</taxon>
    </lineage>
</organism>
<accession>A4CFJ4</accession>
<dbReference type="eggNOG" id="ENOG5032W8D">
    <property type="taxonomic scope" value="Bacteria"/>
</dbReference>
<reference evidence="1 2" key="1">
    <citation type="submission" date="2006-02" db="EMBL/GenBank/DDBJ databases">
        <authorList>
            <person name="Moran M.A."/>
            <person name="Kjelleberg S."/>
            <person name="Egan S."/>
            <person name="Saunders N."/>
            <person name="Thomas T."/>
            <person name="Ferriera S."/>
            <person name="Johnson J."/>
            <person name="Kravitz S."/>
            <person name="Halpern A."/>
            <person name="Remington K."/>
            <person name="Beeson K."/>
            <person name="Tran B."/>
            <person name="Rogers Y.-H."/>
            <person name="Friedman R."/>
            <person name="Venter J.C."/>
        </authorList>
    </citation>
    <scope>NUCLEOTIDE SEQUENCE [LARGE SCALE GENOMIC DNA]</scope>
    <source>
        <strain evidence="1 2">D2</strain>
    </source>
</reference>
<gene>
    <name evidence="1" type="ORF">PTD2_22662</name>
</gene>
<dbReference type="EMBL" id="AAOH01000013">
    <property type="protein sequence ID" value="EAR26532.1"/>
    <property type="molecule type" value="Genomic_DNA"/>
</dbReference>
<proteinExistence type="predicted"/>
<sequence>MIISPSYASQLTDYSAEYDVMRKGERYGTAVRTLEHRADGHYEIKYSSDISWMVFSDKRTESSVFSYIDNKITPISYRMLREGTGRDHDYQLYFDRNAKKVISNQEKFPLKLEWDDTWQDGISYQEQMRLDLLAGQEVFDYQMVDKKGSVRHYTFKLVGKETITLPFGNVEAVKIERVYDNDKRQAIAWLAPEMDYLLVRMWKGEKNVEQFDVQLKSVTSTVKN</sequence>
<name>A4CFJ4_9GAMM</name>
<dbReference type="InterPro" id="IPR021457">
    <property type="entry name" value="DUF3108"/>
</dbReference>
<dbReference type="STRING" id="87626.PTD2_22662"/>
<keyword evidence="2" id="KW-1185">Reference proteome</keyword>
<evidence type="ECO:0000313" key="1">
    <source>
        <dbReference type="EMBL" id="EAR26532.1"/>
    </source>
</evidence>
<protein>
    <recommendedName>
        <fullName evidence="3">DUF3108 domain-containing protein</fullName>
    </recommendedName>
</protein>
<dbReference type="Pfam" id="PF11306">
    <property type="entry name" value="DUF3108"/>
    <property type="match status" value="1"/>
</dbReference>
<dbReference type="Proteomes" id="UP000006201">
    <property type="component" value="Unassembled WGS sequence"/>
</dbReference>
<comment type="caution">
    <text evidence="1">The sequence shown here is derived from an EMBL/GenBank/DDBJ whole genome shotgun (WGS) entry which is preliminary data.</text>
</comment>
<evidence type="ECO:0008006" key="3">
    <source>
        <dbReference type="Google" id="ProtNLM"/>
    </source>
</evidence>
<evidence type="ECO:0000313" key="2">
    <source>
        <dbReference type="Proteomes" id="UP000006201"/>
    </source>
</evidence>
<dbReference type="AlphaFoldDB" id="A4CFJ4"/>
<dbReference type="HOGENOM" id="CLU_063619_2_1_6"/>